<dbReference type="AlphaFoldDB" id="A0A1X2G854"/>
<keyword evidence="2" id="KW-0812">Transmembrane</keyword>
<evidence type="ECO:0000313" key="4">
    <source>
        <dbReference type="EMBL" id="ORX46744.1"/>
    </source>
</evidence>
<evidence type="ECO:0000256" key="2">
    <source>
        <dbReference type="SAM" id="Phobius"/>
    </source>
</evidence>
<proteinExistence type="predicted"/>
<accession>A0A1X2G854</accession>
<dbReference type="EMBL" id="MCGT01000036">
    <property type="protein sequence ID" value="ORX46744.1"/>
    <property type="molecule type" value="Genomic_DNA"/>
</dbReference>
<gene>
    <name evidence="4" type="ORF">DM01DRAFT_1410469</name>
</gene>
<feature type="compositionally biased region" description="Polar residues" evidence="1">
    <location>
        <begin position="77"/>
        <end position="92"/>
    </location>
</feature>
<dbReference type="InterPro" id="IPR040202">
    <property type="entry name" value="Brl1/Brr6"/>
</dbReference>
<keyword evidence="5" id="KW-1185">Reference proteome</keyword>
<dbReference type="Pfam" id="PF10104">
    <property type="entry name" value="Brr6_like_C_C"/>
    <property type="match status" value="1"/>
</dbReference>
<protein>
    <recommendedName>
        <fullName evidence="3">Brl1/Brr6 domain-containing protein</fullName>
    </recommendedName>
</protein>
<evidence type="ECO:0000256" key="1">
    <source>
        <dbReference type="SAM" id="MobiDB-lite"/>
    </source>
</evidence>
<keyword evidence="2" id="KW-0472">Membrane</keyword>
<dbReference type="SMART" id="SM01042">
    <property type="entry name" value="Brr6_like_C_C"/>
    <property type="match status" value="1"/>
</dbReference>
<feature type="region of interest" description="Disordered" evidence="1">
    <location>
        <begin position="1"/>
        <end position="169"/>
    </location>
</feature>
<keyword evidence="2" id="KW-1133">Transmembrane helix</keyword>
<evidence type="ECO:0000313" key="5">
    <source>
        <dbReference type="Proteomes" id="UP000242146"/>
    </source>
</evidence>
<evidence type="ECO:0000259" key="3">
    <source>
        <dbReference type="SMART" id="SM01042"/>
    </source>
</evidence>
<feature type="transmembrane region" description="Helical" evidence="2">
    <location>
        <begin position="319"/>
        <end position="336"/>
    </location>
</feature>
<feature type="compositionally biased region" description="Polar residues" evidence="1">
    <location>
        <begin position="44"/>
        <end position="64"/>
    </location>
</feature>
<comment type="caution">
    <text evidence="4">The sequence shown here is derived from an EMBL/GenBank/DDBJ whole genome shotgun (WGS) entry which is preliminary data.</text>
</comment>
<reference evidence="4 5" key="1">
    <citation type="submission" date="2016-07" db="EMBL/GenBank/DDBJ databases">
        <title>Pervasive Adenine N6-methylation of Active Genes in Fungi.</title>
        <authorList>
            <consortium name="DOE Joint Genome Institute"/>
            <person name="Mondo S.J."/>
            <person name="Dannebaum R.O."/>
            <person name="Kuo R.C."/>
            <person name="Labutti K."/>
            <person name="Haridas S."/>
            <person name="Kuo A."/>
            <person name="Salamov A."/>
            <person name="Ahrendt S.R."/>
            <person name="Lipzen A."/>
            <person name="Sullivan W."/>
            <person name="Andreopoulos W.B."/>
            <person name="Clum A."/>
            <person name="Lindquist E."/>
            <person name="Daum C."/>
            <person name="Ramamoorthy G.K."/>
            <person name="Gryganskyi A."/>
            <person name="Culley D."/>
            <person name="Magnuson J.K."/>
            <person name="James T.Y."/>
            <person name="O'Malley M.A."/>
            <person name="Stajich J.E."/>
            <person name="Spatafora J.W."/>
            <person name="Visel A."/>
            <person name="Grigoriev I.V."/>
        </authorList>
    </citation>
    <scope>NUCLEOTIDE SEQUENCE [LARGE SCALE GENOMIC DNA]</scope>
    <source>
        <strain evidence="4 5">NRRL 3301</strain>
    </source>
</reference>
<dbReference type="GO" id="GO:0055088">
    <property type="term" value="P:lipid homeostasis"/>
    <property type="evidence" value="ECO:0007669"/>
    <property type="project" value="InterPro"/>
</dbReference>
<dbReference type="InterPro" id="IPR018767">
    <property type="entry name" value="Brl1/Brr6_dom"/>
</dbReference>
<dbReference type="GO" id="GO:0031965">
    <property type="term" value="C:nuclear membrane"/>
    <property type="evidence" value="ECO:0007669"/>
    <property type="project" value="InterPro"/>
</dbReference>
<name>A0A1X2G854_9FUNG</name>
<feature type="transmembrane region" description="Helical" evidence="2">
    <location>
        <begin position="218"/>
        <end position="240"/>
    </location>
</feature>
<dbReference type="OrthoDB" id="5961at2759"/>
<dbReference type="PANTHER" id="PTHR28136">
    <property type="entry name" value="NUCLEUS EXPORT PROTEIN BRR6"/>
    <property type="match status" value="1"/>
</dbReference>
<dbReference type="Proteomes" id="UP000242146">
    <property type="component" value="Unassembled WGS sequence"/>
</dbReference>
<feature type="domain" description="Brl1/Brr6" evidence="3">
    <location>
        <begin position="215"/>
        <end position="338"/>
    </location>
</feature>
<feature type="compositionally biased region" description="Acidic residues" evidence="1">
    <location>
        <begin position="1"/>
        <end position="13"/>
    </location>
</feature>
<organism evidence="4 5">
    <name type="scientific">Hesseltinella vesiculosa</name>
    <dbReference type="NCBI Taxonomy" id="101127"/>
    <lineage>
        <taxon>Eukaryota</taxon>
        <taxon>Fungi</taxon>
        <taxon>Fungi incertae sedis</taxon>
        <taxon>Mucoromycota</taxon>
        <taxon>Mucoromycotina</taxon>
        <taxon>Mucoromycetes</taxon>
        <taxon>Mucorales</taxon>
        <taxon>Cunninghamellaceae</taxon>
        <taxon>Hesseltinella</taxon>
    </lineage>
</organism>
<sequence length="344" mass="38991">MSYDAMDDSEMDFEYQHPRYQKPSLFQPFSPASSRLDSSFFAKASTSRDCPSQGPSLFKQQPSTKPAMATDLGPSPSDDQPSNASPIPNDTTMAMVLYDEPASQPPPSSDSRRPHRLDPQPTPPPPPDNKSTFGFPSFRRRFAPKEPKKPPTTPPTPYPQTMADPDQMEIDHDDPSIPTPYPYPSMATPSYSYPMEASFYRHDPEADKRSVILFYSGLLRIGCEIAFYCMLFYLAIQFLITLKHDMSTKMAVYESNHLEKQLKCSQDYHINQCESHPRPAMEEACRQWQMCFFEPAWIGKSKVIAETFADIVNGFVDTISYKSMVFGSVLVLLWLLSRRTRGAT</sequence>
<dbReference type="PANTHER" id="PTHR28136:SF1">
    <property type="entry name" value="NUCLEUS EXPORT PROTEIN BRL1"/>
    <property type="match status" value="1"/>
</dbReference>
<dbReference type="GO" id="GO:0006998">
    <property type="term" value="P:nuclear envelope organization"/>
    <property type="evidence" value="ECO:0007669"/>
    <property type="project" value="InterPro"/>
</dbReference>